<gene>
    <name evidence="1" type="ORF">GSOID_T00026498001</name>
</gene>
<dbReference type="Proteomes" id="UP000011014">
    <property type="component" value="Unassembled WGS sequence"/>
</dbReference>
<sequence>AMKAVAKTVILKRLAMKK</sequence>
<accession>E4Z4Z4</accession>
<evidence type="ECO:0000313" key="1">
    <source>
        <dbReference type="EMBL" id="CBY42772.1"/>
    </source>
</evidence>
<dbReference type="EMBL" id="FN657491">
    <property type="protein sequence ID" value="CBY42772.1"/>
    <property type="molecule type" value="Genomic_DNA"/>
</dbReference>
<proteinExistence type="predicted"/>
<reference evidence="1" key="1">
    <citation type="journal article" date="2010" name="Science">
        <title>Plasticity of animal genome architecture unmasked by rapid evolution of a pelagic tunicate.</title>
        <authorList>
            <person name="Denoeud F."/>
            <person name="Henriet S."/>
            <person name="Mungpakdee S."/>
            <person name="Aury J.M."/>
            <person name="Da Silva C."/>
            <person name="Brinkmann H."/>
            <person name="Mikhaleva J."/>
            <person name="Olsen L.C."/>
            <person name="Jubin C."/>
            <person name="Canestro C."/>
            <person name="Bouquet J.M."/>
            <person name="Danks G."/>
            <person name="Poulain J."/>
            <person name="Campsteijn C."/>
            <person name="Adamski M."/>
            <person name="Cross I."/>
            <person name="Yadetie F."/>
            <person name="Muffato M."/>
            <person name="Louis A."/>
            <person name="Butcher S."/>
            <person name="Tsagkogeorga G."/>
            <person name="Konrad A."/>
            <person name="Singh S."/>
            <person name="Jensen M.F."/>
            <person name="Cong E.H."/>
            <person name="Eikeseth-Otteraa H."/>
            <person name="Noel B."/>
            <person name="Anthouard V."/>
            <person name="Porcel B.M."/>
            <person name="Kachouri-Lafond R."/>
            <person name="Nishino A."/>
            <person name="Ugolini M."/>
            <person name="Chourrout P."/>
            <person name="Nishida H."/>
            <person name="Aasland R."/>
            <person name="Huzurbazar S."/>
            <person name="Westhof E."/>
            <person name="Delsuc F."/>
            <person name="Lehrach H."/>
            <person name="Reinhardt R."/>
            <person name="Weissenbach J."/>
            <person name="Roy S.W."/>
            <person name="Artiguenave F."/>
            <person name="Postlethwait J.H."/>
            <person name="Manak J.R."/>
            <person name="Thompson E.M."/>
            <person name="Jaillon O."/>
            <person name="Du Pasquier L."/>
            <person name="Boudinot P."/>
            <person name="Liberles D.A."/>
            <person name="Volff J.N."/>
            <person name="Philippe H."/>
            <person name="Lenhard B."/>
            <person name="Roest Crollius H."/>
            <person name="Wincker P."/>
            <person name="Chourrout D."/>
        </authorList>
    </citation>
    <scope>NUCLEOTIDE SEQUENCE [LARGE SCALE GENOMIC DNA]</scope>
</reference>
<name>E4Z4Z4_OIKDI</name>
<dbReference type="AlphaFoldDB" id="E4Z4Z4"/>
<organism evidence="1">
    <name type="scientific">Oikopleura dioica</name>
    <name type="common">Tunicate</name>
    <dbReference type="NCBI Taxonomy" id="34765"/>
    <lineage>
        <taxon>Eukaryota</taxon>
        <taxon>Metazoa</taxon>
        <taxon>Chordata</taxon>
        <taxon>Tunicata</taxon>
        <taxon>Appendicularia</taxon>
        <taxon>Copelata</taxon>
        <taxon>Oikopleuridae</taxon>
        <taxon>Oikopleura</taxon>
    </lineage>
</organism>
<feature type="non-terminal residue" evidence="1">
    <location>
        <position position="1"/>
    </location>
</feature>
<protein>
    <submittedName>
        <fullName evidence="1">Uncharacterized protein</fullName>
    </submittedName>
</protein>